<proteinExistence type="predicted"/>
<comment type="caution">
    <text evidence="2">The sequence shown here is derived from an EMBL/GenBank/DDBJ whole genome shotgun (WGS) entry which is preliminary data.</text>
</comment>
<evidence type="ECO:0000256" key="1">
    <source>
        <dbReference type="SAM" id="Coils"/>
    </source>
</evidence>
<gene>
    <name evidence="2" type="ORF">FCIRC_2940</name>
</gene>
<feature type="coiled-coil region" evidence="1">
    <location>
        <begin position="40"/>
        <end position="102"/>
    </location>
</feature>
<evidence type="ECO:0000313" key="2">
    <source>
        <dbReference type="EMBL" id="KAF5686384.1"/>
    </source>
</evidence>
<dbReference type="AlphaFoldDB" id="A0A8H5UFR3"/>
<reference evidence="3" key="1">
    <citation type="journal article" date="2020" name="BMC Genomics">
        <title>Correction to: Identification and distribution of gene clusters required for synthesis of sphingolipid metabolism inhibitors in diverse species of the filamentous fungus Fusarium.</title>
        <authorList>
            <person name="Kim H.S."/>
            <person name="Lohmar J.M."/>
            <person name="Busman M."/>
            <person name="Brown D.W."/>
            <person name="Naumann T.A."/>
            <person name="Divon H.H."/>
            <person name="Lysoe E."/>
            <person name="Uhlig S."/>
            <person name="Proctor R.H."/>
        </authorList>
    </citation>
    <scope>NUCLEOTIDE SEQUENCE [LARGE SCALE GENOMIC DNA]</scope>
    <source>
        <strain evidence="3">NRRL 25331</strain>
    </source>
</reference>
<keyword evidence="3" id="KW-1185">Reference proteome</keyword>
<organism evidence="2 3">
    <name type="scientific">Fusarium circinatum</name>
    <name type="common">Pitch canker fungus</name>
    <name type="synonym">Gibberella circinata</name>
    <dbReference type="NCBI Taxonomy" id="48490"/>
    <lineage>
        <taxon>Eukaryota</taxon>
        <taxon>Fungi</taxon>
        <taxon>Dikarya</taxon>
        <taxon>Ascomycota</taxon>
        <taxon>Pezizomycotina</taxon>
        <taxon>Sordariomycetes</taxon>
        <taxon>Hypocreomycetidae</taxon>
        <taxon>Hypocreales</taxon>
        <taxon>Nectriaceae</taxon>
        <taxon>Fusarium</taxon>
        <taxon>Fusarium fujikuroi species complex</taxon>
    </lineage>
</organism>
<dbReference type="EMBL" id="JAAQPE010000096">
    <property type="protein sequence ID" value="KAF5686384.1"/>
    <property type="molecule type" value="Genomic_DNA"/>
</dbReference>
<dbReference type="Proteomes" id="UP000572754">
    <property type="component" value="Unassembled WGS sequence"/>
</dbReference>
<keyword evidence="1" id="KW-0175">Coiled coil</keyword>
<accession>A0A8H5UFR3</accession>
<evidence type="ECO:0000313" key="3">
    <source>
        <dbReference type="Proteomes" id="UP000572754"/>
    </source>
</evidence>
<protein>
    <submittedName>
        <fullName evidence="2">Uncharacterized protein</fullName>
    </submittedName>
</protein>
<name>A0A8H5UFR3_FUSCI</name>
<reference evidence="2 3" key="2">
    <citation type="submission" date="2020-05" db="EMBL/GenBank/DDBJ databases">
        <title>Identification and distribution of gene clusters putatively required for synthesis of sphingolipid metabolism inhibitors in phylogenetically diverse species of the filamentous fungus Fusarium.</title>
        <authorList>
            <person name="Kim H.-S."/>
            <person name="Busman M."/>
            <person name="Brown D.W."/>
            <person name="Divon H."/>
            <person name="Uhlig S."/>
            <person name="Proctor R.H."/>
        </authorList>
    </citation>
    <scope>NUCLEOTIDE SEQUENCE [LARGE SCALE GENOMIC DNA]</scope>
    <source>
        <strain evidence="2 3">NRRL 25331</strain>
    </source>
</reference>
<sequence length="124" mass="14246">MSTEIPVDRLELVALREKVATLSEENAFVNDLNDDLTWKNGELGIENEDLKKSLALAEERQKRFFDYWRCAEEELTKQMELNKELKQQLEAEKAKTSSAEQGEKILLDVDDLAANTFPSVQNNQ</sequence>